<reference evidence="2" key="1">
    <citation type="book" date="2006" name="Gram positive pathogens, 2nd edition" publisher="ASM Press" city="Washington D.C">
        <title>The Staphylococcus aureus NCTC 8325 genome.</title>
        <editorList>
            <person name="Fischetti V."/>
            <person name="Novick R."/>
            <person name="Ferretti J."/>
            <person name="Portnoy D."/>
            <person name="Rood J."/>
        </editorList>
        <authorList>
            <person name="Gillaspy A.F."/>
            <person name="Worrell V."/>
            <person name="Orvis J."/>
            <person name="Roe B.A."/>
            <person name="Dyer D.W."/>
            <person name="Iandolo J.J."/>
        </authorList>
    </citation>
    <scope>NUCLEOTIDE SEQUENCE [LARGE SCALE GENOMIC DNA]</scope>
    <source>
        <strain evidence="2">NCTC 8325 / PS 47</strain>
    </source>
</reference>
<name>Q2FW44_STAA8</name>
<dbReference type="HOGENOM" id="CLU_3405559_0_0_9"/>
<dbReference type="GeneID" id="3919036"/>
<keyword evidence="2" id="KW-1185">Reference proteome</keyword>
<gene>
    <name evidence="1" type="ordered locus">SAOUHSC_02473</name>
</gene>
<dbReference type="KEGG" id="sao:SAOUHSC_02473"/>
<protein>
    <submittedName>
        <fullName evidence="1">Uncharacterized protein</fullName>
    </submittedName>
</protein>
<dbReference type="Proteomes" id="UP000008816">
    <property type="component" value="Chromosome"/>
</dbReference>
<evidence type="ECO:0000313" key="1">
    <source>
        <dbReference type="EMBL" id="ABD31493.1"/>
    </source>
</evidence>
<dbReference type="AlphaFoldDB" id="Q2FW44"/>
<dbReference type="EMBL" id="CP000253">
    <property type="protein sequence ID" value="ABD31493.1"/>
    <property type="molecule type" value="Genomic_DNA"/>
</dbReference>
<accession>Q2FW44</accession>
<proteinExistence type="predicted"/>
<evidence type="ECO:0000313" key="2">
    <source>
        <dbReference type="Proteomes" id="UP000008816"/>
    </source>
</evidence>
<dbReference type="RefSeq" id="WP_011447052.1">
    <property type="nucleotide sequence ID" value="NC_007795.1"/>
</dbReference>
<organism evidence="1 2">
    <name type="scientific">Staphylococcus aureus (strain NCTC 8325 / PS 47)</name>
    <dbReference type="NCBI Taxonomy" id="93061"/>
    <lineage>
        <taxon>Bacteria</taxon>
        <taxon>Bacillati</taxon>
        <taxon>Bacillota</taxon>
        <taxon>Bacilli</taxon>
        <taxon>Bacillales</taxon>
        <taxon>Staphylococcaceae</taxon>
        <taxon>Staphylococcus</taxon>
    </lineage>
</organism>
<sequence>MELESLRELASEATKEDKYQVYDVILAGVK</sequence>
<dbReference type="RefSeq" id="YP_500941.1">
    <property type="nucleotide sequence ID" value="NC_007795.1"/>
</dbReference>